<feature type="transmembrane region" description="Helical" evidence="7">
    <location>
        <begin position="120"/>
        <end position="141"/>
    </location>
</feature>
<dbReference type="InterPro" id="IPR003439">
    <property type="entry name" value="ABC_transporter-like_ATP-bd"/>
</dbReference>
<keyword evidence="3" id="KW-0547">Nucleotide-binding</keyword>
<dbReference type="SUPFAM" id="SSF52540">
    <property type="entry name" value="P-loop containing nucleoside triphosphate hydrolases"/>
    <property type="match status" value="1"/>
</dbReference>
<dbReference type="Pfam" id="PF00664">
    <property type="entry name" value="ABC_membrane"/>
    <property type="match status" value="1"/>
</dbReference>
<evidence type="ECO:0000256" key="1">
    <source>
        <dbReference type="ARBA" id="ARBA00004651"/>
    </source>
</evidence>
<dbReference type="STRING" id="1325564.NSJP_3907"/>
<dbReference type="EMBL" id="LT828648">
    <property type="protein sequence ID" value="SLM50074.1"/>
    <property type="molecule type" value="Genomic_DNA"/>
</dbReference>
<comment type="subcellular location">
    <subcellularLocation>
        <location evidence="1">Cell membrane</location>
        <topology evidence="1">Multi-pass membrane protein</topology>
    </subcellularLocation>
</comment>
<feature type="transmembrane region" description="Helical" evidence="7">
    <location>
        <begin position="12"/>
        <end position="36"/>
    </location>
</feature>
<evidence type="ECO:0000256" key="7">
    <source>
        <dbReference type="SAM" id="Phobius"/>
    </source>
</evidence>
<dbReference type="InterPro" id="IPR003593">
    <property type="entry name" value="AAA+_ATPase"/>
</dbReference>
<dbReference type="Proteomes" id="UP000192042">
    <property type="component" value="Chromosome I"/>
</dbReference>
<dbReference type="PANTHER" id="PTHR24221:SF654">
    <property type="entry name" value="ATP-BINDING CASSETTE SUB-FAMILY B MEMBER 6"/>
    <property type="match status" value="1"/>
</dbReference>
<dbReference type="InterPro" id="IPR027417">
    <property type="entry name" value="P-loop_NTPase"/>
</dbReference>
<proteinExistence type="predicted"/>
<evidence type="ECO:0000313" key="11">
    <source>
        <dbReference type="Proteomes" id="UP000192042"/>
    </source>
</evidence>
<dbReference type="InterPro" id="IPR036640">
    <property type="entry name" value="ABC1_TM_sf"/>
</dbReference>
<feature type="domain" description="ABC transporter" evidence="8">
    <location>
        <begin position="337"/>
        <end position="560"/>
    </location>
</feature>
<dbReference type="SUPFAM" id="SSF90123">
    <property type="entry name" value="ABC transporter transmembrane region"/>
    <property type="match status" value="1"/>
</dbReference>
<feature type="transmembrane region" description="Helical" evidence="7">
    <location>
        <begin position="48"/>
        <end position="66"/>
    </location>
</feature>
<dbReference type="OrthoDB" id="9760776at2"/>
<dbReference type="PROSITE" id="PS50929">
    <property type="entry name" value="ABC_TM1F"/>
    <property type="match status" value="1"/>
</dbReference>
<dbReference type="GO" id="GO:0140359">
    <property type="term" value="F:ABC-type transporter activity"/>
    <property type="evidence" value="ECO:0007669"/>
    <property type="project" value="InterPro"/>
</dbReference>
<dbReference type="InterPro" id="IPR039421">
    <property type="entry name" value="Type_1_exporter"/>
</dbReference>
<dbReference type="RefSeq" id="WP_080888226.1">
    <property type="nucleotide sequence ID" value="NZ_LT828648.1"/>
</dbReference>
<dbReference type="EC" id="3.6.3.-" evidence="10"/>
<feature type="domain" description="ABC transmembrane type-1" evidence="9">
    <location>
        <begin position="14"/>
        <end position="290"/>
    </location>
</feature>
<evidence type="ECO:0000313" key="10">
    <source>
        <dbReference type="EMBL" id="SLM50074.1"/>
    </source>
</evidence>
<dbReference type="PROSITE" id="PS00211">
    <property type="entry name" value="ABC_TRANSPORTER_1"/>
    <property type="match status" value="1"/>
</dbReference>
<feature type="transmembrane region" description="Helical" evidence="7">
    <location>
        <begin position="147"/>
        <end position="165"/>
    </location>
</feature>
<dbReference type="KEGG" id="nja:NSJP_3907"/>
<dbReference type="InterPro" id="IPR017871">
    <property type="entry name" value="ABC_transporter-like_CS"/>
</dbReference>
<keyword evidence="5 7" id="KW-1133">Transmembrane helix</keyword>
<dbReference type="PANTHER" id="PTHR24221">
    <property type="entry name" value="ATP-BINDING CASSETTE SUB-FAMILY B"/>
    <property type="match status" value="1"/>
</dbReference>
<dbReference type="InterPro" id="IPR011527">
    <property type="entry name" value="ABC1_TM_dom"/>
</dbReference>
<gene>
    <name evidence="10" type="ORF">NSJP_3907</name>
</gene>
<feature type="transmembrane region" description="Helical" evidence="7">
    <location>
        <begin position="229"/>
        <end position="251"/>
    </location>
</feature>
<dbReference type="Gene3D" id="3.40.50.300">
    <property type="entry name" value="P-loop containing nucleotide triphosphate hydrolases"/>
    <property type="match status" value="1"/>
</dbReference>
<evidence type="ECO:0000256" key="6">
    <source>
        <dbReference type="ARBA" id="ARBA00023136"/>
    </source>
</evidence>
<keyword evidence="4" id="KW-0067">ATP-binding</keyword>
<sequence>MSLIRFLLRNSWRLVAFSMAAGLISGLASAGLIAVINSALGPGPRTSLLGVAFLAGIILAVVTKAVSEILLTRLGQDIIAQLRVHLCEQILQAPLRRLQELGRHRLLAALNDDTDVIAQAYVQIPLICVNAATVVGCLLYLGWLSWPVLAVVVGCMAFGALSFQVQERRALQSFKQARETNDTLFRHFQSLLEGIKELKLHRDRRGAFLHDALRPTVADYKRDFVNGMAVYAVASNWGLFLFYAVIGLALFLLPEWFELEPSAVAGSALVLLYMMGPFSQIVETLPSVGRADVALEKVEALGLSLTSAATEAEAAPSGDRAAGKDMVRSVPAGWNRLELAGVTHRYYREQEDGDFQLGPIDLSFKPGELVFLVGGNGSGKTTLALLLLGLYAPESGQIRVDGVPVGEMNRDAYRQLFAAVFSDFHLFESLLGLERTGLDGRARDYLTRLQLQDKVRITDGIFSTQSLSQGQRKRLALLTAYLEDRPFYVFDEWAADQDPVFRRVFYEELLPDLRARGKTALVITHDDQYFAVADRCLRMDLGKLADVSDGMGALRYDTQLSAGGE</sequence>
<dbReference type="SMART" id="SM00382">
    <property type="entry name" value="AAA"/>
    <property type="match status" value="1"/>
</dbReference>
<evidence type="ECO:0000259" key="8">
    <source>
        <dbReference type="PROSITE" id="PS50893"/>
    </source>
</evidence>
<accession>A0A1W1IAM7</accession>
<evidence type="ECO:0000256" key="5">
    <source>
        <dbReference type="ARBA" id="ARBA00022989"/>
    </source>
</evidence>
<dbReference type="GO" id="GO:1904680">
    <property type="term" value="F:peptide transmembrane transporter activity"/>
    <property type="evidence" value="ECO:0007669"/>
    <property type="project" value="InterPro"/>
</dbReference>
<dbReference type="GO" id="GO:0016887">
    <property type="term" value="F:ATP hydrolysis activity"/>
    <property type="evidence" value="ECO:0007669"/>
    <property type="project" value="InterPro"/>
</dbReference>
<dbReference type="GO" id="GO:0015833">
    <property type="term" value="P:peptide transport"/>
    <property type="evidence" value="ECO:0007669"/>
    <property type="project" value="InterPro"/>
</dbReference>
<keyword evidence="10" id="KW-0378">Hydrolase</keyword>
<reference evidence="10 11" key="1">
    <citation type="submission" date="2017-03" db="EMBL/GenBank/DDBJ databases">
        <authorList>
            <person name="Afonso C.L."/>
            <person name="Miller P.J."/>
            <person name="Scott M.A."/>
            <person name="Spackman E."/>
            <person name="Goraichik I."/>
            <person name="Dimitrov K.M."/>
            <person name="Suarez D.L."/>
            <person name="Swayne D.E."/>
        </authorList>
    </citation>
    <scope>NUCLEOTIDE SEQUENCE [LARGE SCALE GENOMIC DNA]</scope>
    <source>
        <strain evidence="10">Genome sequencing of Nitrospira japonica strain NJ11</strain>
    </source>
</reference>
<evidence type="ECO:0000259" key="9">
    <source>
        <dbReference type="PROSITE" id="PS50929"/>
    </source>
</evidence>
<dbReference type="GO" id="GO:0034040">
    <property type="term" value="F:ATPase-coupled lipid transmembrane transporter activity"/>
    <property type="evidence" value="ECO:0007669"/>
    <property type="project" value="TreeGrafter"/>
</dbReference>
<dbReference type="AlphaFoldDB" id="A0A1W1IAM7"/>
<dbReference type="Pfam" id="PF00005">
    <property type="entry name" value="ABC_tran"/>
    <property type="match status" value="1"/>
</dbReference>
<evidence type="ECO:0000256" key="4">
    <source>
        <dbReference type="ARBA" id="ARBA00022840"/>
    </source>
</evidence>
<evidence type="ECO:0000256" key="2">
    <source>
        <dbReference type="ARBA" id="ARBA00022692"/>
    </source>
</evidence>
<dbReference type="GO" id="GO:0005524">
    <property type="term" value="F:ATP binding"/>
    <property type="evidence" value="ECO:0007669"/>
    <property type="project" value="UniProtKB-KW"/>
</dbReference>
<dbReference type="InterPro" id="IPR005898">
    <property type="entry name" value="Cyc_pep_transpt_SyrD/YojI"/>
</dbReference>
<evidence type="ECO:0000256" key="3">
    <source>
        <dbReference type="ARBA" id="ARBA00022741"/>
    </source>
</evidence>
<keyword evidence="6 7" id="KW-0472">Membrane</keyword>
<name>A0A1W1IAM7_9BACT</name>
<dbReference type="NCBIfam" id="TIGR01194">
    <property type="entry name" value="cyc_pep_trnsptr"/>
    <property type="match status" value="1"/>
</dbReference>
<organism evidence="10 11">
    <name type="scientific">Nitrospira japonica</name>
    <dbReference type="NCBI Taxonomy" id="1325564"/>
    <lineage>
        <taxon>Bacteria</taxon>
        <taxon>Pseudomonadati</taxon>
        <taxon>Nitrospirota</taxon>
        <taxon>Nitrospiria</taxon>
        <taxon>Nitrospirales</taxon>
        <taxon>Nitrospiraceae</taxon>
        <taxon>Nitrospira</taxon>
    </lineage>
</organism>
<dbReference type="GO" id="GO:0005886">
    <property type="term" value="C:plasma membrane"/>
    <property type="evidence" value="ECO:0007669"/>
    <property type="project" value="UniProtKB-SubCell"/>
</dbReference>
<dbReference type="PROSITE" id="PS50893">
    <property type="entry name" value="ABC_TRANSPORTER_2"/>
    <property type="match status" value="1"/>
</dbReference>
<keyword evidence="11" id="KW-1185">Reference proteome</keyword>
<keyword evidence="2 7" id="KW-0812">Transmembrane</keyword>
<protein>
    <submittedName>
        <fullName evidence="10">Cyclic peptide transporter</fullName>
        <ecNumber evidence="10">3.6.3.-</ecNumber>
    </submittedName>
</protein>
<dbReference type="Gene3D" id="1.20.1560.10">
    <property type="entry name" value="ABC transporter type 1, transmembrane domain"/>
    <property type="match status" value="1"/>
</dbReference>